<dbReference type="PANTHER" id="PTHR43586:SF4">
    <property type="entry name" value="ISOPENICILLIN N EPIMERASE"/>
    <property type="match status" value="1"/>
</dbReference>
<dbReference type="NCBIfam" id="TIGR01977">
    <property type="entry name" value="am_tr_V_EF2568"/>
    <property type="match status" value="1"/>
</dbReference>
<evidence type="ECO:0000256" key="1">
    <source>
        <dbReference type="ARBA" id="ARBA00001933"/>
    </source>
</evidence>
<dbReference type="Gene3D" id="3.90.1150.10">
    <property type="entry name" value="Aspartate Aminotransferase, domain 1"/>
    <property type="match status" value="1"/>
</dbReference>
<sequence>MKKIYLDQASTSCPKAPGVAEAVFRYLSNDAVNINRGSYDSAFSVEEQIFETREQLKQLFHFPDKSRNVIFTANVTSSLNILLKGILRPGDHVLVSSMEHNAVMRPLVQLSHTGISFDRVPCDTFGNLLLDQAETLIRPNTRLFVCLHGSNVCGTLMPVKKIGDFCKKHGILFILDTAQTAGVLPIDMEACHIDALAFTGHKGLRGPQGIGGFLVREALVPEITPLLSGGTGSISHTEEIPDFMPDRFEPGTPNIPGILGLHAALSCPDLMCSPKNFIHEMELTRYFIQELKSMDPEEKHIKILGRTDCPHDLDQATRCAVVSIQTPQIDMAEAAFRLDSDYGIMTRVGLHCAPSAHKTLGTYPQGTIRFSFGAQNTKEEVRSALSALMDITGLS</sequence>
<dbReference type="RefSeq" id="WP_156354993.1">
    <property type="nucleotide sequence ID" value="NZ_CACRST010000025.1"/>
</dbReference>
<proteinExistence type="inferred from homology"/>
<comment type="catalytic activity">
    <reaction evidence="5">
        <text>(sulfur carrier)-H + L-cysteine = (sulfur carrier)-SH + L-alanine</text>
        <dbReference type="Rhea" id="RHEA:43892"/>
        <dbReference type="Rhea" id="RHEA-COMP:14737"/>
        <dbReference type="Rhea" id="RHEA-COMP:14739"/>
        <dbReference type="ChEBI" id="CHEBI:29917"/>
        <dbReference type="ChEBI" id="CHEBI:35235"/>
        <dbReference type="ChEBI" id="CHEBI:57972"/>
        <dbReference type="ChEBI" id="CHEBI:64428"/>
        <dbReference type="EC" id="2.8.1.7"/>
    </reaction>
</comment>
<feature type="domain" description="Aminotransferase class V" evidence="7">
    <location>
        <begin position="4"/>
        <end position="382"/>
    </location>
</feature>
<dbReference type="PROSITE" id="PS00595">
    <property type="entry name" value="AA_TRANSFER_CLASS_5"/>
    <property type="match status" value="1"/>
</dbReference>
<dbReference type="InterPro" id="IPR000192">
    <property type="entry name" value="Aminotrans_V_dom"/>
</dbReference>
<dbReference type="Gene3D" id="3.40.640.10">
    <property type="entry name" value="Type I PLP-dependent aspartate aminotransferase-like (Major domain)"/>
    <property type="match status" value="1"/>
</dbReference>
<name>A0A6N2V7D7_9FIRM</name>
<gene>
    <name evidence="8" type="primary">csd_2</name>
    <name evidence="8" type="ORF">BGLFYP119_02523</name>
</gene>
<organism evidence="8">
    <name type="scientific">Blautia glucerasea</name>
    <dbReference type="NCBI Taxonomy" id="536633"/>
    <lineage>
        <taxon>Bacteria</taxon>
        <taxon>Bacillati</taxon>
        <taxon>Bacillota</taxon>
        <taxon>Clostridia</taxon>
        <taxon>Lachnospirales</taxon>
        <taxon>Lachnospiraceae</taxon>
        <taxon>Blautia</taxon>
    </lineage>
</organism>
<dbReference type="PANTHER" id="PTHR43586">
    <property type="entry name" value="CYSTEINE DESULFURASE"/>
    <property type="match status" value="1"/>
</dbReference>
<dbReference type="InterPro" id="IPR015421">
    <property type="entry name" value="PyrdxlP-dep_Trfase_major"/>
</dbReference>
<dbReference type="InterPro" id="IPR010969">
    <property type="entry name" value="Cys_dSase-rel_unknwn_funct"/>
</dbReference>
<dbReference type="InterPro" id="IPR015422">
    <property type="entry name" value="PyrdxlP-dep_Trfase_small"/>
</dbReference>
<evidence type="ECO:0000256" key="6">
    <source>
        <dbReference type="RuleBase" id="RU004504"/>
    </source>
</evidence>
<evidence type="ECO:0000256" key="4">
    <source>
        <dbReference type="ARBA" id="ARBA00022898"/>
    </source>
</evidence>
<dbReference type="AlphaFoldDB" id="A0A6N2V7D7"/>
<dbReference type="InterPro" id="IPR016454">
    <property type="entry name" value="Cysteine_dSase"/>
</dbReference>
<keyword evidence="4" id="KW-0663">Pyridoxal phosphate</keyword>
<dbReference type="InterPro" id="IPR020578">
    <property type="entry name" value="Aminotrans_V_PyrdxlP_BS"/>
</dbReference>
<evidence type="ECO:0000256" key="2">
    <source>
        <dbReference type="ARBA" id="ARBA00010447"/>
    </source>
</evidence>
<dbReference type="EC" id="2.8.1.7" evidence="3"/>
<dbReference type="SUPFAM" id="SSF53383">
    <property type="entry name" value="PLP-dependent transferases"/>
    <property type="match status" value="1"/>
</dbReference>
<dbReference type="PIRSF" id="PIRSF005572">
    <property type="entry name" value="NifS"/>
    <property type="match status" value="1"/>
</dbReference>
<evidence type="ECO:0000259" key="7">
    <source>
        <dbReference type="Pfam" id="PF00266"/>
    </source>
</evidence>
<protein>
    <recommendedName>
        <fullName evidence="3">cysteine desulfurase</fullName>
        <ecNumber evidence="3">2.8.1.7</ecNumber>
    </recommendedName>
</protein>
<dbReference type="GO" id="GO:0031071">
    <property type="term" value="F:cysteine desulfurase activity"/>
    <property type="evidence" value="ECO:0007669"/>
    <property type="project" value="UniProtKB-EC"/>
</dbReference>
<accession>A0A6N2V7D7</accession>
<comment type="similarity">
    <text evidence="2">Belongs to the class-V pyridoxal-phosphate-dependent aminotransferase family. Csd subfamily.</text>
</comment>
<dbReference type="Pfam" id="PF00266">
    <property type="entry name" value="Aminotran_5"/>
    <property type="match status" value="1"/>
</dbReference>
<comment type="cofactor">
    <cofactor evidence="1 6">
        <name>pyridoxal 5'-phosphate</name>
        <dbReference type="ChEBI" id="CHEBI:597326"/>
    </cofactor>
</comment>
<evidence type="ECO:0000256" key="5">
    <source>
        <dbReference type="ARBA" id="ARBA00050776"/>
    </source>
</evidence>
<dbReference type="EMBL" id="CACRST010000025">
    <property type="protein sequence ID" value="VYT26404.1"/>
    <property type="molecule type" value="Genomic_DNA"/>
</dbReference>
<dbReference type="InterPro" id="IPR015424">
    <property type="entry name" value="PyrdxlP-dep_Trfase"/>
</dbReference>
<evidence type="ECO:0000256" key="3">
    <source>
        <dbReference type="ARBA" id="ARBA00012239"/>
    </source>
</evidence>
<keyword evidence="8" id="KW-0808">Transferase</keyword>
<evidence type="ECO:0000313" key="8">
    <source>
        <dbReference type="EMBL" id="VYT26404.1"/>
    </source>
</evidence>
<reference evidence="8" key="1">
    <citation type="submission" date="2019-11" db="EMBL/GenBank/DDBJ databases">
        <authorList>
            <person name="Feng L."/>
        </authorList>
    </citation>
    <scope>NUCLEOTIDE SEQUENCE</scope>
    <source>
        <strain evidence="8">BgluceraseaLFYP119</strain>
    </source>
</reference>